<protein>
    <recommendedName>
        <fullName evidence="2">BAH domain-containing protein</fullName>
    </recommendedName>
</protein>
<dbReference type="InterPro" id="IPR001025">
    <property type="entry name" value="BAH_dom"/>
</dbReference>
<dbReference type="Proteomes" id="UP000077755">
    <property type="component" value="Chromosome 2"/>
</dbReference>
<feature type="region of interest" description="Disordered" evidence="1">
    <location>
        <begin position="609"/>
        <end position="631"/>
    </location>
</feature>
<reference evidence="3" key="1">
    <citation type="journal article" date="2016" name="Nat. Genet.">
        <title>A high-quality carrot genome assembly provides new insights into carotenoid accumulation and asterid genome evolution.</title>
        <authorList>
            <person name="Iorizzo M."/>
            <person name="Ellison S."/>
            <person name="Senalik D."/>
            <person name="Zeng P."/>
            <person name="Satapoomin P."/>
            <person name="Huang J."/>
            <person name="Bowman M."/>
            <person name="Iovene M."/>
            <person name="Sanseverino W."/>
            <person name="Cavagnaro P."/>
            <person name="Yildiz M."/>
            <person name="Macko-Podgorni A."/>
            <person name="Moranska E."/>
            <person name="Grzebelus E."/>
            <person name="Grzebelus D."/>
            <person name="Ashrafi H."/>
            <person name="Zheng Z."/>
            <person name="Cheng S."/>
            <person name="Spooner D."/>
            <person name="Van Deynze A."/>
            <person name="Simon P."/>
        </authorList>
    </citation>
    <scope>NUCLEOTIDE SEQUENCE</scope>
    <source>
        <tissue evidence="3">Leaf</tissue>
    </source>
</reference>
<reference evidence="3" key="2">
    <citation type="submission" date="2022-03" db="EMBL/GenBank/DDBJ databases">
        <title>Draft title - Genomic analysis of global carrot germplasm unveils the trajectory of domestication and the origin of high carotenoid orange carrot.</title>
        <authorList>
            <person name="Iorizzo M."/>
            <person name="Ellison S."/>
            <person name="Senalik D."/>
            <person name="Macko-Podgorni A."/>
            <person name="Grzebelus D."/>
            <person name="Bostan H."/>
            <person name="Rolling W."/>
            <person name="Curaba J."/>
            <person name="Simon P."/>
        </authorList>
    </citation>
    <scope>NUCLEOTIDE SEQUENCE</scope>
    <source>
        <tissue evidence="3">Leaf</tissue>
    </source>
</reference>
<dbReference type="InterPro" id="IPR014002">
    <property type="entry name" value="Agenet_dom_plant"/>
</dbReference>
<evidence type="ECO:0000313" key="3">
    <source>
        <dbReference type="EMBL" id="WOG88935.1"/>
    </source>
</evidence>
<dbReference type="PANTHER" id="PTHR31917:SF58">
    <property type="entry name" value="AGENET AND BROMO-ADJACENT HOMOLOGY (BAH) DOMAIN-CONTAINING PROTEIN"/>
    <property type="match status" value="1"/>
</dbReference>
<proteinExistence type="predicted"/>
<dbReference type="Pfam" id="PF01426">
    <property type="entry name" value="BAH"/>
    <property type="match status" value="1"/>
</dbReference>
<feature type="domain" description="BAH" evidence="2">
    <location>
        <begin position="145"/>
        <end position="261"/>
    </location>
</feature>
<dbReference type="SMART" id="SM00439">
    <property type="entry name" value="BAH"/>
    <property type="match status" value="1"/>
</dbReference>
<dbReference type="GO" id="GO:0003682">
    <property type="term" value="F:chromatin binding"/>
    <property type="evidence" value="ECO:0007669"/>
    <property type="project" value="InterPro"/>
</dbReference>
<dbReference type="PANTHER" id="PTHR31917">
    <property type="entry name" value="AGENET DOMAIN-CONTAINING PROTEIN-RELATED"/>
    <property type="match status" value="1"/>
</dbReference>
<dbReference type="Pfam" id="PF05641">
    <property type="entry name" value="Agenet"/>
    <property type="match status" value="1"/>
</dbReference>
<sequence>MEAPAYVKWKEAFVLSERGTKEVRYYLKRKDGGSDLVVVGKKKQSLIPLPYRYRVCNEALLSPAYKAASSVLNLKSRNQVVRWLDSIVSDVLIWGASERNFNVCTLQGGRLWKLGKHNTEFLLPGSVSTCKDKRKRYQSFQLRGVEISIHNFVYVSAKENKPRIAYLDDMYEDSGGNKMAVVRWFHKIDEVCIALPEIYDREIFFSLCFQHLNIECIDGLASVLSPQHYQIFLREARHTQFKPFVCDKQVDKNDVKPIDITQVKGYTEQKIFECMFTSSASKNVKNHYPAKDGLNLDVECGNAVGNKPKKRLRISYNSSKVIRPGNNLQAPLTNPTVPKLADGSIICRSGNQINPSKESISVVSLPNKGVVMKTAQVLTIGAQVEVLCQDSGVRGCWFRALIIKKNKDKVKVRYLDIKDAADEVHNLEEWILSSRVALPDEWCLRINGRATVRPAPVFNKVQDALVVKDGSVVDVWWHDGWWEGIIIRKEAEDNICVYFPAEKRDSIFCQNDIRPSQEWLGTGWKHIDDRPDLLASVLSNLSRKQDTVKSSDRRSSPCEFVAFDDKVQFGFDQGDTSSNGYKVDDEFGVRDIVKDDVLANLRWMSSRKRKRSSRISSKKPCQSGTKNKGSIRTFGTRTWEKFFISSSVKVDQENCKYTREPAFSSSIVSPLSNMVLSQ</sequence>
<dbReference type="SMART" id="SM00743">
    <property type="entry name" value="Agenet"/>
    <property type="match status" value="2"/>
</dbReference>
<feature type="compositionally biased region" description="Polar residues" evidence="1">
    <location>
        <begin position="620"/>
        <end position="631"/>
    </location>
</feature>
<dbReference type="AlphaFoldDB" id="A0AAF1AQV7"/>
<name>A0AAF1AQV7_DAUCS</name>
<keyword evidence="4" id="KW-1185">Reference proteome</keyword>
<gene>
    <name evidence="3" type="ORF">DCAR_0208170</name>
</gene>
<dbReference type="PROSITE" id="PS51038">
    <property type="entry name" value="BAH"/>
    <property type="match status" value="1"/>
</dbReference>
<dbReference type="InterPro" id="IPR008395">
    <property type="entry name" value="Agenet-like_dom"/>
</dbReference>
<evidence type="ECO:0000259" key="2">
    <source>
        <dbReference type="PROSITE" id="PS51038"/>
    </source>
</evidence>
<dbReference type="Gene3D" id="2.30.30.490">
    <property type="match status" value="1"/>
</dbReference>
<organism evidence="3 4">
    <name type="scientific">Daucus carota subsp. sativus</name>
    <name type="common">Carrot</name>
    <dbReference type="NCBI Taxonomy" id="79200"/>
    <lineage>
        <taxon>Eukaryota</taxon>
        <taxon>Viridiplantae</taxon>
        <taxon>Streptophyta</taxon>
        <taxon>Embryophyta</taxon>
        <taxon>Tracheophyta</taxon>
        <taxon>Spermatophyta</taxon>
        <taxon>Magnoliopsida</taxon>
        <taxon>eudicotyledons</taxon>
        <taxon>Gunneridae</taxon>
        <taxon>Pentapetalae</taxon>
        <taxon>asterids</taxon>
        <taxon>campanulids</taxon>
        <taxon>Apiales</taxon>
        <taxon>Apiaceae</taxon>
        <taxon>Apioideae</taxon>
        <taxon>Scandiceae</taxon>
        <taxon>Daucinae</taxon>
        <taxon>Daucus</taxon>
        <taxon>Daucus sect. Daucus</taxon>
    </lineage>
</organism>
<dbReference type="EMBL" id="CP093344">
    <property type="protein sequence ID" value="WOG88935.1"/>
    <property type="molecule type" value="Genomic_DNA"/>
</dbReference>
<dbReference type="CDD" id="cd20405">
    <property type="entry name" value="Tudor_Agenet_AtDUF_rpt1_3"/>
    <property type="match status" value="1"/>
</dbReference>
<evidence type="ECO:0000313" key="4">
    <source>
        <dbReference type="Proteomes" id="UP000077755"/>
    </source>
</evidence>
<evidence type="ECO:0000256" key="1">
    <source>
        <dbReference type="SAM" id="MobiDB-lite"/>
    </source>
</evidence>
<dbReference type="InterPro" id="IPR043151">
    <property type="entry name" value="BAH_sf"/>
</dbReference>
<accession>A0AAF1AQV7</accession>